<evidence type="ECO:0000313" key="8">
    <source>
        <dbReference type="Proteomes" id="UP000695022"/>
    </source>
</evidence>
<evidence type="ECO:0000313" key="9">
    <source>
        <dbReference type="RefSeq" id="XP_014665009.1"/>
    </source>
</evidence>
<dbReference type="PANTHER" id="PTHR22455:SF10">
    <property type="entry name" value="CILIA- AND FLAGELLA-ASSOCIATED PROTEIN 91"/>
    <property type="match status" value="1"/>
</dbReference>
<sequence length="718" mass="84057">MYKLHELMIIYTVIMLSKKKSNRCQVQRPHTYPLYTTSSERDHARSSTKAQTSLERVKRLPKYGTMFSELRHHPRFSVELDSTDPVPPWIMRDWRGTNEQMGSSEQHITGSERYKFFRRPLIPFIQQTPAGVVLDQTGRGDGMLLQQQPEEPQHSDSKTRTVYVQTDYRDSETQTYPYSPGYHIQPGSNPEILTLSTLAWGHGLPAGLAEVEMIERARAKRAWEATLPPISDPTQLHKRQHMMEEMEREEWAFRETEIYRIQEARLTTLKRLLKDREKQNLQLNKKRLDKMWSKKQNVKEEKLKHIQAEHVKAMRKLLEKRKQVLGRPLKRDIVQDYSNHGSQTYAPICRNGVFQDVNADQYRVKSKYLDSYSGLLELEAFLPDNVLEPSITPPKPKFTDKDGFVKRAFRREKELDEVYAAIKKEQQAPTPVKSAPRYLQKIEKPVPRPPTPTVSIPCEEEEQRELAVILLQRVVRGRAIQNMMYEGKGRRAELIDELRSTHALQTAEQQVKKLDRQATMALQRHIKLLENKEYRIDEVLSEMEGGAIAGMLDFLSKELIRLQEERRIHALAMLAERERRMREAEESGRRQVEERRRREEDEIFKQLIKVHQDTVDTYLEDVILQTVENTADQQARSDIQKMAHHINDVAYDVEERMSLLEREDLVAELVHSFLLPEVQKQMSREKVKAQQRQYLVGAHNALYGEASTTESEEHDQKT</sequence>
<evidence type="ECO:0000256" key="3">
    <source>
        <dbReference type="ARBA" id="ARBA00023212"/>
    </source>
</evidence>
<evidence type="ECO:0000259" key="7">
    <source>
        <dbReference type="Pfam" id="PF14738"/>
    </source>
</evidence>
<evidence type="ECO:0000256" key="6">
    <source>
        <dbReference type="ARBA" id="ARBA00029555"/>
    </source>
</evidence>
<comment type="subcellular location">
    <subcellularLocation>
        <location evidence="1">Cytoplasm</location>
        <location evidence="1">Cytoskeleton</location>
        <location evidence="1">Cilium axoneme</location>
    </subcellularLocation>
</comment>
<keyword evidence="8" id="KW-1185">Reference proteome</keyword>
<dbReference type="InterPro" id="IPR032840">
    <property type="entry name" value="CFAP91_dom"/>
</dbReference>
<keyword evidence="3" id="KW-0206">Cytoskeleton</keyword>
<protein>
    <recommendedName>
        <fullName evidence="6">Cilia- and flagella-associated protein 91</fullName>
    </recommendedName>
</protein>
<evidence type="ECO:0000256" key="4">
    <source>
        <dbReference type="ARBA" id="ARBA00023273"/>
    </source>
</evidence>
<name>A0ABM1DYI8_PRICU</name>
<keyword evidence="4" id="KW-0966">Cell projection</keyword>
<dbReference type="Pfam" id="PF14738">
    <property type="entry name" value="CFAP91"/>
    <property type="match status" value="1"/>
</dbReference>
<dbReference type="PANTHER" id="PTHR22455">
    <property type="entry name" value="CILIA- AND FLAGELLA-ASSOCIATED PROTEIN 91"/>
    <property type="match status" value="1"/>
</dbReference>
<evidence type="ECO:0000256" key="5">
    <source>
        <dbReference type="ARBA" id="ARBA00029468"/>
    </source>
</evidence>
<dbReference type="Proteomes" id="UP000695022">
    <property type="component" value="Unplaced"/>
</dbReference>
<accession>A0ABM1DYI8</accession>
<comment type="similarity">
    <text evidence="5">Belongs to the CFAP91 family.</text>
</comment>
<keyword evidence="2" id="KW-0963">Cytoplasm</keyword>
<evidence type="ECO:0000256" key="1">
    <source>
        <dbReference type="ARBA" id="ARBA00004430"/>
    </source>
</evidence>
<feature type="domain" description="CFAP91" evidence="7">
    <location>
        <begin position="164"/>
        <end position="316"/>
    </location>
</feature>
<dbReference type="GeneID" id="106807232"/>
<gene>
    <name evidence="9" type="primary">LOC106807232</name>
</gene>
<reference evidence="9" key="1">
    <citation type="submission" date="2025-08" db="UniProtKB">
        <authorList>
            <consortium name="RefSeq"/>
        </authorList>
    </citation>
    <scope>IDENTIFICATION</scope>
</reference>
<dbReference type="RefSeq" id="XP_014665009.1">
    <property type="nucleotide sequence ID" value="XM_014809523.1"/>
</dbReference>
<evidence type="ECO:0000256" key="2">
    <source>
        <dbReference type="ARBA" id="ARBA00022490"/>
    </source>
</evidence>
<dbReference type="InterPro" id="IPR026720">
    <property type="entry name" value="CFAP91"/>
</dbReference>
<organism evidence="8 9">
    <name type="scientific">Priapulus caudatus</name>
    <name type="common">Priapulid worm</name>
    <dbReference type="NCBI Taxonomy" id="37621"/>
    <lineage>
        <taxon>Eukaryota</taxon>
        <taxon>Metazoa</taxon>
        <taxon>Ecdysozoa</taxon>
        <taxon>Scalidophora</taxon>
        <taxon>Priapulida</taxon>
        <taxon>Priapulimorpha</taxon>
        <taxon>Priapulimorphida</taxon>
        <taxon>Priapulidae</taxon>
        <taxon>Priapulus</taxon>
    </lineage>
</organism>
<proteinExistence type="inferred from homology"/>